<organism evidence="5 7">
    <name type="scientific">Haloarcula marismortui (strain ATCC 43049 / DSM 3752 / JCM 8966 / VKM B-1809)</name>
    <name type="common">Halobacterium marismortui</name>
    <dbReference type="NCBI Taxonomy" id="272569"/>
    <lineage>
        <taxon>Archaea</taxon>
        <taxon>Methanobacteriati</taxon>
        <taxon>Methanobacteriota</taxon>
        <taxon>Stenosarchaea group</taxon>
        <taxon>Halobacteria</taxon>
        <taxon>Halobacteriales</taxon>
        <taxon>Haloarculaceae</taxon>
        <taxon>Haloarcula</taxon>
    </lineage>
</organism>
<evidence type="ECO:0000256" key="3">
    <source>
        <dbReference type="ARBA" id="ARBA00022679"/>
    </source>
</evidence>
<feature type="domain" description="Fucosyltransferase C-terminal" evidence="4">
    <location>
        <begin position="163"/>
        <end position="267"/>
    </location>
</feature>
<dbReference type="EMBL" id="AY596297">
    <property type="protein sequence ID" value="AAV46494.1"/>
    <property type="molecule type" value="Genomic_DNA"/>
</dbReference>
<dbReference type="PANTHER" id="PTHR11929:SF194">
    <property type="entry name" value="ALPHA-(1,3)-FUCOSYLTRANSFERASE 10"/>
    <property type="match status" value="1"/>
</dbReference>
<dbReference type="STRING" id="272569.rrnAC1576"/>
<dbReference type="InterPro" id="IPR038577">
    <property type="entry name" value="GT10-like_C_sf"/>
</dbReference>
<dbReference type="PANTHER" id="PTHR11929">
    <property type="entry name" value="ALPHA- 1,3 -FUCOSYLTRANSFERASE"/>
    <property type="match status" value="1"/>
</dbReference>
<evidence type="ECO:0000313" key="6">
    <source>
        <dbReference type="EMBL" id="QCP91215.1"/>
    </source>
</evidence>
<comment type="similarity">
    <text evidence="1">Belongs to the glycosyltransferase 10 family.</text>
</comment>
<dbReference type="AlphaFoldDB" id="Q5V1V8"/>
<keyword evidence="2" id="KW-0328">Glycosyltransferase</keyword>
<dbReference type="Proteomes" id="UP000001169">
    <property type="component" value="Chromosome I"/>
</dbReference>
<proteinExistence type="inferred from homology"/>
<dbReference type="RefSeq" id="WP_011223723.1">
    <property type="nucleotide sequence ID" value="NC_006396.1"/>
</dbReference>
<reference evidence="6 8" key="2">
    <citation type="submission" date="2019-04" db="EMBL/GenBank/DDBJ databases">
        <title>Methylomes of two halophilic Archaea, Haloarcula marismortui and Haloferax mediterranei.</title>
        <authorList>
            <person name="DasSarma S."/>
            <person name="DasSarma P."/>
            <person name="DasSarma S."/>
            <person name="Fomenkov A."/>
            <person name="Vincze T."/>
            <person name="Anton B.P."/>
            <person name="Roberts R.J."/>
        </authorList>
    </citation>
    <scope>NUCLEOTIDE SEQUENCE [LARGE SCALE GENOMIC DNA]</scope>
    <source>
        <strain evidence="6 8">ATCC 43049</strain>
    </source>
</reference>
<dbReference type="EMBL" id="CP039138">
    <property type="protein sequence ID" value="QCP91215.1"/>
    <property type="molecule type" value="Genomic_DNA"/>
</dbReference>
<dbReference type="EnsemblBacteria" id="AAV46494">
    <property type="protein sequence ID" value="AAV46494"/>
    <property type="gene ID" value="rrnAC1576"/>
</dbReference>
<name>Q5V1V8_HALMA</name>
<dbReference type="SUPFAM" id="SSF53756">
    <property type="entry name" value="UDP-Glycosyltransferase/glycogen phosphorylase"/>
    <property type="match status" value="1"/>
</dbReference>
<keyword evidence="7" id="KW-1185">Reference proteome</keyword>
<evidence type="ECO:0000259" key="4">
    <source>
        <dbReference type="Pfam" id="PF00852"/>
    </source>
</evidence>
<dbReference type="Proteomes" id="UP000298722">
    <property type="component" value="Chromosome"/>
</dbReference>
<dbReference type="HOGENOM" id="CLU_868315_0_0_2"/>
<dbReference type="GO" id="GO:0008417">
    <property type="term" value="F:fucosyltransferase activity"/>
    <property type="evidence" value="ECO:0007669"/>
    <property type="project" value="InterPro"/>
</dbReference>
<reference evidence="5 7" key="1">
    <citation type="journal article" date="2004" name="Genome Res.">
        <title>Genome sequence of Haloarcula marismortui: a halophilic archaeon from the Dead Sea.</title>
        <authorList>
            <person name="Baliga N.S."/>
            <person name="Bonneau R."/>
            <person name="Facciotti M.T."/>
            <person name="Pan M."/>
            <person name="Glusman G."/>
            <person name="Deutsch E.W."/>
            <person name="Shannon P."/>
            <person name="Chiu Y."/>
            <person name="Weng R.S."/>
            <person name="Gan R.R."/>
            <person name="Hung P."/>
            <person name="Date S.V."/>
            <person name="Marcotte E."/>
            <person name="Hood L."/>
            <person name="Ng W.V."/>
        </authorList>
    </citation>
    <scope>NUCLEOTIDE SEQUENCE [LARGE SCALE GENOMIC DNA]</scope>
    <source>
        <strain evidence="5">ATCC 43049</strain>
        <strain evidence="7">ATCC 43049 / DSM 3752 / JCM 8966 / VKM B-1809</strain>
    </source>
</reference>
<accession>Q5V1V8</accession>
<evidence type="ECO:0000313" key="7">
    <source>
        <dbReference type="Proteomes" id="UP000001169"/>
    </source>
</evidence>
<dbReference type="InterPro" id="IPR001503">
    <property type="entry name" value="Glyco_trans_10"/>
</dbReference>
<protein>
    <recommendedName>
        <fullName evidence="4">Fucosyltransferase C-terminal domain-containing protein</fullName>
    </recommendedName>
</protein>
<evidence type="ECO:0000313" key="5">
    <source>
        <dbReference type="EMBL" id="AAV46494.1"/>
    </source>
</evidence>
<keyword evidence="3" id="KW-0808">Transferase</keyword>
<dbReference type="GO" id="GO:0016020">
    <property type="term" value="C:membrane"/>
    <property type="evidence" value="ECO:0007669"/>
    <property type="project" value="InterPro"/>
</dbReference>
<dbReference type="Gene3D" id="3.40.50.11660">
    <property type="entry name" value="Glycosyl transferase family 10, C-terminal domain"/>
    <property type="match status" value="1"/>
</dbReference>
<dbReference type="InterPro" id="IPR055270">
    <property type="entry name" value="Glyco_tran_10_C"/>
</dbReference>
<dbReference type="GeneID" id="40152538"/>
<sequence length="310" mass="36734">MKDIYFDVDWTKNKKFVNKIKRQTPSGNPTWGNIQAVDDIEMADYHVIFNYPTIKLGDTQSLIFSMEPPNNPQISDWKKLDVDQSFPISEFYFPQYWKINKSYTELKNISPPEKTKDLSWITSNKGQRVNKLYRVLRWFIWKLGYKNHETKQILRGPLDGHLLRMRFLDWLAKTGIDFDLYGRGNFNLDQYRGEIKDKWSGLSQYRYTLAIENYKGKNYFSEKISDALLAWTMPIYWGCTNLSDFLPEDSYIRIDIEDPSAPKKISDIVQSNIREKNIDAIAEARERILDRYQVWPTVQNAIENHKIQTK</sequence>
<gene>
    <name evidence="5" type="ordered locus">rrnAC1576</name>
    <name evidence="6" type="ORF">E6P14_10245</name>
</gene>
<dbReference type="KEGG" id="hma:rrnAC1576"/>
<dbReference type="Pfam" id="PF00852">
    <property type="entry name" value="Glyco_transf_10"/>
    <property type="match status" value="1"/>
</dbReference>
<evidence type="ECO:0000256" key="1">
    <source>
        <dbReference type="ARBA" id="ARBA00008919"/>
    </source>
</evidence>
<evidence type="ECO:0000313" key="8">
    <source>
        <dbReference type="Proteomes" id="UP000298722"/>
    </source>
</evidence>
<evidence type="ECO:0000256" key="2">
    <source>
        <dbReference type="ARBA" id="ARBA00022676"/>
    </source>
</evidence>
<dbReference type="PaxDb" id="272569-rrnAC1576"/>